<gene>
    <name evidence="1" type="ORF">KHA90_23905</name>
</gene>
<evidence type="ECO:0000313" key="2">
    <source>
        <dbReference type="Proteomes" id="UP000722625"/>
    </source>
</evidence>
<accession>A0ABS5PJU5</accession>
<protein>
    <recommendedName>
        <fullName evidence="3">Transposase</fullName>
    </recommendedName>
</protein>
<dbReference type="RefSeq" id="WP_213307817.1">
    <property type="nucleotide sequence ID" value="NZ_JAGYVZ010000043.1"/>
</dbReference>
<comment type="caution">
    <text evidence="1">The sequence shown here is derived from an EMBL/GenBank/DDBJ whole genome shotgun (WGS) entry which is preliminary data.</text>
</comment>
<dbReference type="Proteomes" id="UP000722625">
    <property type="component" value="Unassembled WGS sequence"/>
</dbReference>
<dbReference type="EMBL" id="JAGYVZ010000043">
    <property type="protein sequence ID" value="MBS7234053.1"/>
    <property type="molecule type" value="Genomic_DNA"/>
</dbReference>
<name>A0ABS5PJU5_9FLAO</name>
<reference evidence="1 2" key="1">
    <citation type="journal article" date="2018" name="Int. J. Syst. Evol. Microbiol.">
        <title>Flavobacterium chryseum sp. nov. and Flavobacterium psychroterrae sp. nov., novel environmental bacteria isolated from Antarctica.</title>
        <authorList>
            <person name="Kralova S."/>
            <person name="Svec P."/>
            <person name="Busse H.J."/>
            <person name="Stankova E."/>
            <person name="Vaczi P."/>
            <person name="Sedlacek I."/>
        </authorList>
    </citation>
    <scope>NUCLEOTIDE SEQUENCE [LARGE SCALE GENOMIC DNA]</scope>
    <source>
        <strain evidence="1 2">CCM 8827</strain>
    </source>
</reference>
<sequence length="170" mass="20095">MKLPFSQEVNGKPTHFVEKIWKGLKESLSKELHARHEAQMTHEELTKPYEVDSDIYPLVLPKIHTIRRDLKNRWKAKALIHFVINFRGNKTYQFAPVLPVVSTQKFLIKYSKVRTGVWSLDATIWIDGKLFLDDYLIIANNSGFESEQDFFDYFSEDYIGKIIHWTDLKY</sequence>
<evidence type="ECO:0000313" key="1">
    <source>
        <dbReference type="EMBL" id="MBS7234053.1"/>
    </source>
</evidence>
<organism evidence="1 2">
    <name type="scientific">Flavobacterium psychroterrae</name>
    <dbReference type="NCBI Taxonomy" id="2133767"/>
    <lineage>
        <taxon>Bacteria</taxon>
        <taxon>Pseudomonadati</taxon>
        <taxon>Bacteroidota</taxon>
        <taxon>Flavobacteriia</taxon>
        <taxon>Flavobacteriales</taxon>
        <taxon>Flavobacteriaceae</taxon>
        <taxon>Flavobacterium</taxon>
    </lineage>
</organism>
<keyword evidence="2" id="KW-1185">Reference proteome</keyword>
<proteinExistence type="predicted"/>
<evidence type="ECO:0008006" key="3">
    <source>
        <dbReference type="Google" id="ProtNLM"/>
    </source>
</evidence>